<dbReference type="PROSITE" id="PS52016">
    <property type="entry name" value="TONB_DEPENDENT_REC_3"/>
    <property type="match status" value="1"/>
</dbReference>
<organism evidence="4 5">
    <name type="scientific">Parapedobacter koreensis</name>
    <dbReference type="NCBI Taxonomy" id="332977"/>
    <lineage>
        <taxon>Bacteria</taxon>
        <taxon>Pseudomonadati</taxon>
        <taxon>Bacteroidota</taxon>
        <taxon>Sphingobacteriia</taxon>
        <taxon>Sphingobacteriales</taxon>
        <taxon>Sphingobacteriaceae</taxon>
        <taxon>Parapedobacter</taxon>
    </lineage>
</organism>
<dbReference type="Gene3D" id="2.170.130.10">
    <property type="entry name" value="TonB-dependent receptor, plug domain"/>
    <property type="match status" value="1"/>
</dbReference>
<keyword evidence="1" id="KW-0998">Cell outer membrane</keyword>
<dbReference type="SUPFAM" id="SSF49464">
    <property type="entry name" value="Carboxypeptidase regulatory domain-like"/>
    <property type="match status" value="1"/>
</dbReference>
<keyword evidence="1" id="KW-1134">Transmembrane beta strand</keyword>
<dbReference type="Proteomes" id="UP000198916">
    <property type="component" value="Unassembled WGS sequence"/>
</dbReference>
<feature type="signal peptide" evidence="2">
    <location>
        <begin position="1"/>
        <end position="22"/>
    </location>
</feature>
<dbReference type="Pfam" id="PF13715">
    <property type="entry name" value="CarbopepD_reg_2"/>
    <property type="match status" value="1"/>
</dbReference>
<keyword evidence="5" id="KW-1185">Reference proteome</keyword>
<dbReference type="RefSeq" id="WP_090603048.1">
    <property type="nucleotide sequence ID" value="NZ_FNZR01000002.1"/>
</dbReference>
<dbReference type="Pfam" id="PF07715">
    <property type="entry name" value="Plug"/>
    <property type="match status" value="1"/>
</dbReference>
<reference evidence="5" key="1">
    <citation type="submission" date="2016-10" db="EMBL/GenBank/DDBJ databases">
        <authorList>
            <person name="Varghese N."/>
            <person name="Submissions S."/>
        </authorList>
    </citation>
    <scope>NUCLEOTIDE SEQUENCE [LARGE SCALE GENOMIC DNA]</scope>
    <source>
        <strain evidence="5">Jip14</strain>
    </source>
</reference>
<name>A0A1H7I095_9SPHI</name>
<dbReference type="NCBIfam" id="TIGR04057">
    <property type="entry name" value="SusC_RagA_signa"/>
    <property type="match status" value="1"/>
</dbReference>
<keyword evidence="1" id="KW-0813">Transport</keyword>
<dbReference type="OrthoDB" id="9768177at2"/>
<dbReference type="STRING" id="332977.SAMN05421740_10221"/>
<dbReference type="AlphaFoldDB" id="A0A1H7I095"/>
<accession>A0A1H7I095</accession>
<evidence type="ECO:0000256" key="2">
    <source>
        <dbReference type="SAM" id="SignalP"/>
    </source>
</evidence>
<dbReference type="InterPro" id="IPR008969">
    <property type="entry name" value="CarboxyPept-like_regulatory"/>
</dbReference>
<comment type="subcellular location">
    <subcellularLocation>
        <location evidence="1">Cell outer membrane</location>
        <topology evidence="1">Multi-pass membrane protein</topology>
    </subcellularLocation>
</comment>
<dbReference type="InterPro" id="IPR023996">
    <property type="entry name" value="TonB-dep_OMP_SusC/RagA"/>
</dbReference>
<evidence type="ECO:0000313" key="5">
    <source>
        <dbReference type="Proteomes" id="UP000198916"/>
    </source>
</evidence>
<gene>
    <name evidence="4" type="ORF">SAMN05421740_10221</name>
</gene>
<sequence length="1069" mass="119105">MKRIAIAILAMCLLPVFTVAQTAIKGIVQNENGEGMPDVMIIEKNRRNVVYTDTLGNFSMTVADRDAALVVSLMGYHTEEIDIGKQPSGFLNIVLKTSMYLLDEVQVSTGYQSLPKERITGSFNIIDNKTFNEQISTDVLSRLEAVANGLDVSRTTTLGGSDMGIRIRGLSTLSTGGLRDPLIIVDNFPYEGDIGNINPNDVENITVLKDAAASSIWGARAGNGVIVITTKNGRLGEPLAISFNTNTTVNSIPDLGYYPLMDSRSYIEAERFLFSNRYRFADTAALSRPAFSPAYEVMFRRLNGQLDEWQADLLLEDLAQGNIRDEYRKYMYQTGINQQYALSVTGGTERWSHYLSAGYDRNRDNLDGRYQRLNFNFRNSYSPVDKLRLDADIHYTQSRTVSGNRPYAPTGQLPYTMLADEAGNALPAMKDFRQPLLDTIGGGKLLDWNYYPLLEDSYSRSTAKVSSAVISAGANYAPAEWINVDLKYQYQAQDTDGETLYDEQSYVARDLVNRFSQISAVTGEVAYHIPKGAIMDLTRTRLTVHNIRGQINVDKNWRRHNITSLVGTELRSSATVGNRGRTYGYDVETLNFGNVDYVNRFPHFITGSNSFIPNNELHTGLMNRFVSVFANAVYAYDRRYLLTLSGRRDASNLFGVGTNDKWNVLWSVGAGWNISNEPFYRSGILPGLKLRMTHGLSGNVDMSRSAVTTFNYLSQQSPYIQRAIASISQHANPALRWEQVRMTNMGVDFNSRGNRLTGSIEVYLKKGIDLFGPAPMDVTTGTASTITKNVASLKGKGMDVDLNSANIAAEHFSWRSNLSLSYYNDEVLSYYRASAPQGSVFVGGSTPSMIRIEGYPIFAMFSYKWGGLDPETGDPVGFVGGNPSKEYNLITGAGTQLSDIVYHGSSVPTVFGSLGNSFSWKNLSLSVRLIYKMGYYFKNEGISYSGLFNMSPYGYHEEFVDRWQKPGDEQVTDVPSMVYPNNGYRTTFYLNSEIKVARGDHIRLQYINIAYDFMKSSHRWLPVKQAKAYLNMNNLGIIWAANDDGVDPAYGPYGLPPSFNCALGVQISF</sequence>
<feature type="chain" id="PRO_5011685720" evidence="2">
    <location>
        <begin position="23"/>
        <end position="1069"/>
    </location>
</feature>
<proteinExistence type="inferred from homology"/>
<evidence type="ECO:0000259" key="3">
    <source>
        <dbReference type="Pfam" id="PF07715"/>
    </source>
</evidence>
<dbReference type="InterPro" id="IPR023997">
    <property type="entry name" value="TonB-dep_OMP_SusC/RagA_CS"/>
</dbReference>
<dbReference type="EMBL" id="FNZR01000002">
    <property type="protein sequence ID" value="SEK53915.1"/>
    <property type="molecule type" value="Genomic_DNA"/>
</dbReference>
<dbReference type="GO" id="GO:0009279">
    <property type="term" value="C:cell outer membrane"/>
    <property type="evidence" value="ECO:0007669"/>
    <property type="project" value="UniProtKB-SubCell"/>
</dbReference>
<evidence type="ECO:0000313" key="4">
    <source>
        <dbReference type="EMBL" id="SEK53915.1"/>
    </source>
</evidence>
<dbReference type="SUPFAM" id="SSF56935">
    <property type="entry name" value="Porins"/>
    <property type="match status" value="1"/>
</dbReference>
<protein>
    <submittedName>
        <fullName evidence="4">TonB-linked outer membrane protein, SusC/RagA family</fullName>
    </submittedName>
</protein>
<keyword evidence="2" id="KW-0732">Signal</keyword>
<dbReference type="NCBIfam" id="TIGR04056">
    <property type="entry name" value="OMP_RagA_SusC"/>
    <property type="match status" value="1"/>
</dbReference>
<dbReference type="InterPro" id="IPR037066">
    <property type="entry name" value="Plug_dom_sf"/>
</dbReference>
<keyword evidence="1" id="KW-0812">Transmembrane</keyword>
<evidence type="ECO:0000256" key="1">
    <source>
        <dbReference type="PROSITE-ProRule" id="PRU01360"/>
    </source>
</evidence>
<dbReference type="InterPro" id="IPR012910">
    <property type="entry name" value="Plug_dom"/>
</dbReference>
<feature type="domain" description="TonB-dependent receptor plug" evidence="3">
    <location>
        <begin position="116"/>
        <end position="225"/>
    </location>
</feature>
<dbReference type="InterPro" id="IPR039426">
    <property type="entry name" value="TonB-dep_rcpt-like"/>
</dbReference>
<keyword evidence="1" id="KW-0472">Membrane</keyword>
<comment type="similarity">
    <text evidence="1">Belongs to the TonB-dependent receptor family.</text>
</comment>